<feature type="compositionally biased region" description="Polar residues" evidence="1">
    <location>
        <begin position="513"/>
        <end position="524"/>
    </location>
</feature>
<accession>A0A0G4F3M6</accession>
<name>A0A0G4F3M6_VITBC</name>
<reference evidence="2 3" key="1">
    <citation type="submission" date="2014-11" db="EMBL/GenBank/DDBJ databases">
        <authorList>
            <person name="Zhu J."/>
            <person name="Qi W."/>
            <person name="Song R."/>
        </authorList>
    </citation>
    <scope>NUCLEOTIDE SEQUENCE [LARGE SCALE GENOMIC DNA]</scope>
</reference>
<feature type="compositionally biased region" description="Low complexity" evidence="1">
    <location>
        <begin position="568"/>
        <end position="580"/>
    </location>
</feature>
<dbReference type="OMA" id="MRAANDP"/>
<feature type="compositionally biased region" description="Basic residues" evidence="1">
    <location>
        <begin position="133"/>
        <end position="148"/>
    </location>
</feature>
<evidence type="ECO:0000313" key="3">
    <source>
        <dbReference type="Proteomes" id="UP000041254"/>
    </source>
</evidence>
<feature type="compositionally biased region" description="Basic and acidic residues" evidence="1">
    <location>
        <begin position="423"/>
        <end position="432"/>
    </location>
</feature>
<dbReference type="AlphaFoldDB" id="A0A0G4F3M6"/>
<feature type="compositionally biased region" description="Low complexity" evidence="1">
    <location>
        <begin position="38"/>
        <end position="62"/>
    </location>
</feature>
<feature type="compositionally biased region" description="Low complexity" evidence="1">
    <location>
        <begin position="348"/>
        <end position="375"/>
    </location>
</feature>
<feature type="compositionally biased region" description="Basic and acidic residues" evidence="1">
    <location>
        <begin position="623"/>
        <end position="649"/>
    </location>
</feature>
<organism evidence="2 3">
    <name type="scientific">Vitrella brassicaformis (strain CCMP3155)</name>
    <dbReference type="NCBI Taxonomy" id="1169540"/>
    <lineage>
        <taxon>Eukaryota</taxon>
        <taxon>Sar</taxon>
        <taxon>Alveolata</taxon>
        <taxon>Colpodellida</taxon>
        <taxon>Vitrellaceae</taxon>
        <taxon>Vitrella</taxon>
    </lineage>
</organism>
<proteinExistence type="predicted"/>
<dbReference type="InParanoid" id="A0A0G4F3M6"/>
<feature type="region of interest" description="Disordered" evidence="1">
    <location>
        <begin position="342"/>
        <end position="684"/>
    </location>
</feature>
<feature type="compositionally biased region" description="Basic and acidic residues" evidence="1">
    <location>
        <begin position="450"/>
        <end position="470"/>
    </location>
</feature>
<evidence type="ECO:0000313" key="2">
    <source>
        <dbReference type="EMBL" id="CEM06430.1"/>
    </source>
</evidence>
<keyword evidence="3" id="KW-1185">Reference proteome</keyword>
<sequence>MLSSRSSSALASEERPDRRQRDHHDGRGRHKRRHRAPSRQSSSSESSSYPSSSSSSESLSSESSEDRRKRKRERGRSHRSAKGGRRRVYDAVSPSSSDEHRHRMKKHRSRSRIKSRRKAESSPSSSSSDQHERHRRKKSRHHKKRSSHHGSSDRRHVSPISEPTPEASDSGPGHLTHHPHEKRGGCGGASASVDGMSVAAHRHHGRGPPSSAASTDGRHVHHGAAAPILPQKALHAPDDGTYPGGYARLKGDAVSIMVREGKSLDVSYAQFLAGRKAGKAAGATHQPVAHETVAHPQSLWPPQPLPHQPPAAKVRVRPFHMSRDPPKRFEFSKRPGRFLAIGRVSYLSPPGGCPSSGSGTPQTPQTPSSTPKSGSPGPPPTRSPLDYRPNPMVRKKDRGILSLAPHPNGTKQRPSRSRSRSRSPLDRSRERSPSPISPSDGGQRHANRPVTEEERREGEREGERENERAASRFTIVRQEEDMEVVEEGGKRGDDGAQQQQQGGTPVAVPDEVTPSTNTQPSASERQLPPANVTAIVIDDNSDQDQDPHKTEEQPPLPPPIPAAPPPALSSSQAPSDDPTPSTQPQPPTVVRLSPLTKRQLSPITAKPSFGDSVPAVDAAGDGMIKEEPQKTESDVKEKAVEQQTGEDRAASGGEMEVVEIEEPATDARGATGPPAREEPTAPIDLQNPTENIEVAVSAHDPSVAYQPTAPAPPAPPPLVETAAAVTEDPAIESLEPLVCLDTWKGSPVLPEYAGGFGEFAVLEGQGIGRQTLQVLGKGKGDEWEGALQRREARYKREIAAAQRRAMWVTLVARNWLT</sequence>
<feature type="compositionally biased region" description="Pro residues" evidence="1">
    <location>
        <begin position="554"/>
        <end position="567"/>
    </location>
</feature>
<feature type="compositionally biased region" description="Basic residues" evidence="1">
    <location>
        <begin position="68"/>
        <end position="86"/>
    </location>
</feature>
<dbReference type="Proteomes" id="UP000041254">
    <property type="component" value="Unassembled WGS sequence"/>
</dbReference>
<feature type="compositionally biased region" description="Basic and acidic residues" evidence="1">
    <location>
        <begin position="12"/>
        <end position="25"/>
    </location>
</feature>
<protein>
    <submittedName>
        <fullName evidence="2">Uncharacterized protein</fullName>
    </submittedName>
</protein>
<feature type="region of interest" description="Disordered" evidence="1">
    <location>
        <begin position="1"/>
        <end position="194"/>
    </location>
</feature>
<evidence type="ECO:0000256" key="1">
    <source>
        <dbReference type="SAM" id="MobiDB-lite"/>
    </source>
</evidence>
<dbReference type="VEuPathDB" id="CryptoDB:Vbra_5638"/>
<dbReference type="EMBL" id="CDMY01000366">
    <property type="protein sequence ID" value="CEM06430.1"/>
    <property type="molecule type" value="Genomic_DNA"/>
</dbReference>
<gene>
    <name evidence="2" type="ORF">Vbra_5638</name>
</gene>
<feature type="compositionally biased region" description="Basic residues" evidence="1">
    <location>
        <begin position="26"/>
        <end position="37"/>
    </location>
</feature>
<feature type="compositionally biased region" description="Basic residues" evidence="1">
    <location>
        <begin position="102"/>
        <end position="117"/>
    </location>
</feature>
<feature type="compositionally biased region" description="Low complexity" evidence="1">
    <location>
        <begin position="1"/>
        <end position="11"/>
    </location>
</feature>